<evidence type="ECO:0000313" key="14">
    <source>
        <dbReference type="EMBL" id="EPR33155.1"/>
    </source>
</evidence>
<gene>
    <name evidence="14" type="ORF">dsat_0596</name>
</gene>
<evidence type="ECO:0000256" key="8">
    <source>
        <dbReference type="ARBA" id="ARBA00023004"/>
    </source>
</evidence>
<evidence type="ECO:0000313" key="15">
    <source>
        <dbReference type="Proteomes" id="UP000014975"/>
    </source>
</evidence>
<dbReference type="OrthoDB" id="9782739at2"/>
<evidence type="ECO:0000256" key="5">
    <source>
        <dbReference type="ARBA" id="ARBA00022485"/>
    </source>
</evidence>
<dbReference type="STRING" id="1121439.dsat_0596"/>
<dbReference type="Pfam" id="PF02943">
    <property type="entry name" value="FeThRed_B"/>
    <property type="match status" value="1"/>
</dbReference>
<evidence type="ECO:0000256" key="7">
    <source>
        <dbReference type="ARBA" id="ARBA00023002"/>
    </source>
</evidence>
<dbReference type="PATRIC" id="fig|1121439.3.peg.1952"/>
<dbReference type="eggNOG" id="COG4802">
    <property type="taxonomic scope" value="Bacteria"/>
</dbReference>
<protein>
    <recommendedName>
        <fullName evidence="4">ferredoxin:thioredoxin reductase</fullName>
        <ecNumber evidence="4">1.8.7.2</ecNumber>
    </recommendedName>
    <alternativeName>
        <fullName evidence="12">Ferredoxin-thioredoxin reductase subunit B</fullName>
    </alternativeName>
</protein>
<comment type="catalytic activity">
    <reaction evidence="13">
        <text>[thioredoxin]-disulfide + 2 reduced [2Fe-2S]-[ferredoxin] + 2 H(+) = [thioredoxin]-dithiol + 2 oxidized [2Fe-2S]-[ferredoxin]</text>
        <dbReference type="Rhea" id="RHEA:42336"/>
        <dbReference type="Rhea" id="RHEA-COMP:10000"/>
        <dbReference type="Rhea" id="RHEA-COMP:10001"/>
        <dbReference type="Rhea" id="RHEA-COMP:10698"/>
        <dbReference type="Rhea" id="RHEA-COMP:10700"/>
        <dbReference type="ChEBI" id="CHEBI:15378"/>
        <dbReference type="ChEBI" id="CHEBI:29950"/>
        <dbReference type="ChEBI" id="CHEBI:33737"/>
        <dbReference type="ChEBI" id="CHEBI:33738"/>
        <dbReference type="ChEBI" id="CHEBI:50058"/>
        <dbReference type="EC" id="1.8.7.2"/>
    </reaction>
</comment>
<keyword evidence="10" id="KW-1015">Disulfide bond</keyword>
<dbReference type="GO" id="GO:0016730">
    <property type="term" value="F:oxidoreductase activity, acting on iron-sulfur proteins as donors"/>
    <property type="evidence" value="ECO:0007669"/>
    <property type="project" value="InterPro"/>
</dbReference>
<comment type="function">
    <text evidence="2">Catalytic subunit of the ferredoxin-thioredoxin reductase (FTR), which catalyzes the two-electron reduction of thioredoxins by the electrons provided by reduced ferredoxin.</text>
</comment>
<keyword evidence="5" id="KW-0004">4Fe-4S</keyword>
<evidence type="ECO:0000256" key="2">
    <source>
        <dbReference type="ARBA" id="ARBA00003945"/>
    </source>
</evidence>
<evidence type="ECO:0000256" key="9">
    <source>
        <dbReference type="ARBA" id="ARBA00023014"/>
    </source>
</evidence>
<comment type="cofactor">
    <cofactor evidence="1">
        <name>[4Fe-4S] cluster</name>
        <dbReference type="ChEBI" id="CHEBI:49883"/>
    </cofactor>
</comment>
<comment type="subunit">
    <text evidence="11">Heterodimer of subunit A (variable subunit) and subunit B (catalytic subunit). Heterodimeric FTR forms a complex with ferredoxin and thioredoxin.</text>
</comment>
<evidence type="ECO:0000256" key="3">
    <source>
        <dbReference type="ARBA" id="ARBA00007941"/>
    </source>
</evidence>
<comment type="similarity">
    <text evidence="3">Belongs to the ferredoxin thioredoxin reductase beta subunit family.</text>
</comment>
<dbReference type="Gene3D" id="3.90.460.10">
    <property type="entry name" value="Ferredoxin thioredoxin reductase catalytic beta subunit"/>
    <property type="match status" value="1"/>
</dbReference>
<dbReference type="EC" id="1.8.7.2" evidence="4"/>
<organism evidence="14 15">
    <name type="scientific">Alkalidesulfovibrio alkalitolerans DSM 16529</name>
    <dbReference type="NCBI Taxonomy" id="1121439"/>
    <lineage>
        <taxon>Bacteria</taxon>
        <taxon>Pseudomonadati</taxon>
        <taxon>Thermodesulfobacteriota</taxon>
        <taxon>Desulfovibrionia</taxon>
        <taxon>Desulfovibrionales</taxon>
        <taxon>Desulfovibrionaceae</taxon>
        <taxon>Alkalidesulfovibrio</taxon>
    </lineage>
</organism>
<dbReference type="GO" id="GO:0051539">
    <property type="term" value="F:4 iron, 4 sulfur cluster binding"/>
    <property type="evidence" value="ECO:0007669"/>
    <property type="project" value="UniProtKB-KW"/>
</dbReference>
<dbReference type="AlphaFoldDB" id="S7T9C5"/>
<dbReference type="Proteomes" id="UP000014975">
    <property type="component" value="Unassembled WGS sequence"/>
</dbReference>
<evidence type="ECO:0000256" key="6">
    <source>
        <dbReference type="ARBA" id="ARBA00022723"/>
    </source>
</evidence>
<comment type="caution">
    <text evidence="14">The sequence shown here is derived from an EMBL/GenBank/DDBJ whole genome shotgun (WGS) entry which is preliminary data.</text>
</comment>
<dbReference type="InterPro" id="IPR036644">
    <property type="entry name" value="FTR_bsu_sf"/>
</dbReference>
<dbReference type="GO" id="GO:0046872">
    <property type="term" value="F:metal ion binding"/>
    <property type="evidence" value="ECO:0007669"/>
    <property type="project" value="UniProtKB-KW"/>
</dbReference>
<evidence type="ECO:0000256" key="4">
    <source>
        <dbReference type="ARBA" id="ARBA00012358"/>
    </source>
</evidence>
<evidence type="ECO:0000256" key="1">
    <source>
        <dbReference type="ARBA" id="ARBA00001966"/>
    </source>
</evidence>
<evidence type="ECO:0000256" key="13">
    <source>
        <dbReference type="ARBA" id="ARBA00048150"/>
    </source>
</evidence>
<evidence type="ECO:0000256" key="11">
    <source>
        <dbReference type="ARBA" id="ARBA00026011"/>
    </source>
</evidence>
<dbReference type="SUPFAM" id="SSF57662">
    <property type="entry name" value="Ferredoxin thioredoxin reductase (FTR), catalytic beta chain"/>
    <property type="match status" value="1"/>
</dbReference>
<keyword evidence="6" id="KW-0479">Metal-binding</keyword>
<dbReference type="RefSeq" id="WP_020887290.1">
    <property type="nucleotide sequence ID" value="NZ_ATHI01000026.1"/>
</dbReference>
<reference evidence="14 15" key="1">
    <citation type="journal article" date="2013" name="Genome Announc.">
        <title>Draft genome sequences for three mercury-methylating, sulfate-reducing bacteria.</title>
        <authorList>
            <person name="Brown S.D."/>
            <person name="Hurt R.A.Jr."/>
            <person name="Gilmour C.C."/>
            <person name="Elias D.A."/>
        </authorList>
    </citation>
    <scope>NUCLEOTIDE SEQUENCE [LARGE SCALE GENOMIC DNA]</scope>
    <source>
        <strain evidence="14 15">DSM 16529</strain>
    </source>
</reference>
<name>S7T9C5_9BACT</name>
<keyword evidence="9" id="KW-0411">Iron-sulfur</keyword>
<dbReference type="EMBL" id="ATHI01000026">
    <property type="protein sequence ID" value="EPR33155.1"/>
    <property type="molecule type" value="Genomic_DNA"/>
</dbReference>
<keyword evidence="15" id="KW-1185">Reference proteome</keyword>
<dbReference type="PANTHER" id="PTHR35113:SF1">
    <property type="entry name" value="FERREDOXIN-THIOREDOXIN REDUCTASE CATALYTIC CHAIN, CHLOROPLASTIC"/>
    <property type="match status" value="1"/>
</dbReference>
<proteinExistence type="inferred from homology"/>
<keyword evidence="7" id="KW-0560">Oxidoreductase</keyword>
<dbReference type="InterPro" id="IPR004209">
    <property type="entry name" value="FTR_bsu"/>
</dbReference>
<evidence type="ECO:0000256" key="10">
    <source>
        <dbReference type="ARBA" id="ARBA00023157"/>
    </source>
</evidence>
<keyword evidence="8" id="KW-0408">Iron</keyword>
<accession>S7T9C5</accession>
<dbReference type="PANTHER" id="PTHR35113">
    <property type="entry name" value="FERREDOXIN-THIOREDOXIN REDUCTASE CATALYTIC CHAIN, CHLOROPLASTIC"/>
    <property type="match status" value="1"/>
</dbReference>
<sequence length="118" mass="13522">MDAKELYARLKPLQEKQGFLFNPDESYTMPLLEGLLVNKERYGYMACPCRLATGQYDKDRDIICPCAYRADDVAEYGACYCALYVSEAYRDGRIERRTVPERRPADKVQEAFEAALGC</sequence>
<evidence type="ECO:0000256" key="12">
    <source>
        <dbReference type="ARBA" id="ARBA00030295"/>
    </source>
</evidence>